<evidence type="ECO:0000256" key="1">
    <source>
        <dbReference type="SAM" id="Phobius"/>
    </source>
</evidence>
<dbReference type="Gene3D" id="3.60.10.10">
    <property type="entry name" value="Endonuclease/exonuclease/phosphatase"/>
    <property type="match status" value="1"/>
</dbReference>
<dbReference type="RefSeq" id="WP_316662636.1">
    <property type="nucleotide sequence ID" value="NZ_JAWHTF010000005.1"/>
</dbReference>
<name>A0ABU3U8D2_9FLAO</name>
<sequence>MKKLSFIGKIVFFCNAIVALLLLFSYTLPLIPPRTFPILSVLSLGVPFLIILNILFFMYWFFKLKKQLFLSFVVLLIGYFCFGSLYKFSSGEDEKKPDSFSVINYNVRLFNLYKWIEEDNIEENIVGLIKTEAPDVLALQEYHPHKDVDLSFFKYKYEKLSGNKTKYGQAIFSNFPIVNSGSIEFPNTSNNAIFADIAKGKDTIRIYNVHLQSMRIDANANNFNEEESEKLLKRVANTFKMQQSQVELFQEHKKQCKYKMIVCGDLNNTSFSYAYKHIKGDFVDAFKESGSGFGRSYLFKLIPLRIDFILCDNSFEVTSFKNFNEKYSDHYPIKATFALHE</sequence>
<evidence type="ECO:0000313" key="4">
    <source>
        <dbReference type="Proteomes" id="UP001268651"/>
    </source>
</evidence>
<feature type="transmembrane region" description="Helical" evidence="1">
    <location>
        <begin position="6"/>
        <end position="26"/>
    </location>
</feature>
<dbReference type="Pfam" id="PF03372">
    <property type="entry name" value="Exo_endo_phos"/>
    <property type="match status" value="1"/>
</dbReference>
<keyword evidence="3" id="KW-0255">Endonuclease</keyword>
<feature type="transmembrane region" description="Helical" evidence="1">
    <location>
        <begin position="38"/>
        <end position="62"/>
    </location>
</feature>
<dbReference type="PANTHER" id="PTHR14859">
    <property type="entry name" value="CALCOFLUOR WHITE HYPERSENSITIVE PROTEIN PRECURSOR"/>
    <property type="match status" value="1"/>
</dbReference>
<dbReference type="PANTHER" id="PTHR14859:SF15">
    <property type="entry name" value="ENDONUCLEASE_EXONUCLEASE_PHOSPHATASE DOMAIN-CONTAINING PROTEIN"/>
    <property type="match status" value="1"/>
</dbReference>
<keyword evidence="4" id="KW-1185">Reference proteome</keyword>
<dbReference type="CDD" id="cd09084">
    <property type="entry name" value="EEP-2"/>
    <property type="match status" value="1"/>
</dbReference>
<proteinExistence type="predicted"/>
<dbReference type="Proteomes" id="UP001268651">
    <property type="component" value="Unassembled WGS sequence"/>
</dbReference>
<keyword evidence="3" id="KW-0378">Hydrolase</keyword>
<accession>A0ABU3U8D2</accession>
<dbReference type="InterPro" id="IPR005135">
    <property type="entry name" value="Endo/exonuclease/phosphatase"/>
</dbReference>
<keyword evidence="1" id="KW-1133">Transmembrane helix</keyword>
<evidence type="ECO:0000259" key="2">
    <source>
        <dbReference type="Pfam" id="PF03372"/>
    </source>
</evidence>
<evidence type="ECO:0000313" key="3">
    <source>
        <dbReference type="EMBL" id="MDU8886556.1"/>
    </source>
</evidence>
<feature type="transmembrane region" description="Helical" evidence="1">
    <location>
        <begin position="68"/>
        <end position="86"/>
    </location>
</feature>
<gene>
    <name evidence="3" type="ORF">RXV94_10330</name>
</gene>
<dbReference type="EMBL" id="JAWHTF010000005">
    <property type="protein sequence ID" value="MDU8886556.1"/>
    <property type="molecule type" value="Genomic_DNA"/>
</dbReference>
<organism evidence="3 4">
    <name type="scientific">Gilvirhabdus luticola</name>
    <dbReference type="NCBI Taxonomy" id="3079858"/>
    <lineage>
        <taxon>Bacteria</taxon>
        <taxon>Pseudomonadati</taxon>
        <taxon>Bacteroidota</taxon>
        <taxon>Flavobacteriia</taxon>
        <taxon>Flavobacteriales</taxon>
        <taxon>Flavobacteriaceae</taxon>
        <taxon>Gilvirhabdus</taxon>
    </lineage>
</organism>
<dbReference type="SUPFAM" id="SSF56219">
    <property type="entry name" value="DNase I-like"/>
    <property type="match status" value="1"/>
</dbReference>
<keyword evidence="1" id="KW-0812">Transmembrane</keyword>
<keyword evidence="3" id="KW-0540">Nuclease</keyword>
<dbReference type="InterPro" id="IPR036691">
    <property type="entry name" value="Endo/exonu/phosph_ase_sf"/>
</dbReference>
<reference evidence="3 4" key="1">
    <citation type="submission" date="2023-10" db="EMBL/GenBank/DDBJ databases">
        <title>Marimonas sp. nov. isolated from tidal mud flat.</title>
        <authorList>
            <person name="Jaincy N.J."/>
            <person name="Srinivasan S."/>
            <person name="Lee S.-S."/>
        </authorList>
    </citation>
    <scope>NUCLEOTIDE SEQUENCE [LARGE SCALE GENOMIC DNA]</scope>
    <source>
        <strain evidence="3 4">MJ-SS3</strain>
    </source>
</reference>
<dbReference type="GO" id="GO:0004519">
    <property type="term" value="F:endonuclease activity"/>
    <property type="evidence" value="ECO:0007669"/>
    <property type="project" value="UniProtKB-KW"/>
</dbReference>
<keyword evidence="1" id="KW-0472">Membrane</keyword>
<protein>
    <submittedName>
        <fullName evidence="3">Endonuclease/exonuclease/phosphatase family protein</fullName>
    </submittedName>
</protein>
<dbReference type="InterPro" id="IPR051916">
    <property type="entry name" value="GPI-anchor_lipid_remodeler"/>
</dbReference>
<comment type="caution">
    <text evidence="3">The sequence shown here is derived from an EMBL/GenBank/DDBJ whole genome shotgun (WGS) entry which is preliminary data.</text>
</comment>
<feature type="domain" description="Endonuclease/exonuclease/phosphatase" evidence="2">
    <location>
        <begin position="106"/>
        <end position="330"/>
    </location>
</feature>